<dbReference type="Pfam" id="PF06202">
    <property type="entry name" value="GDE_C"/>
    <property type="match status" value="1"/>
</dbReference>
<dbReference type="Gene3D" id="1.50.10.10">
    <property type="match status" value="1"/>
</dbReference>
<keyword evidence="1" id="KW-0732">Signal</keyword>
<dbReference type="AlphaFoldDB" id="A0A4Y9SSG4"/>
<feature type="chain" id="PRO_5021423570" evidence="1">
    <location>
        <begin position="26"/>
        <end position="770"/>
    </location>
</feature>
<dbReference type="PANTHER" id="PTHR10569:SF2">
    <property type="entry name" value="GLYCOGEN DEBRANCHING ENZYME"/>
    <property type="match status" value="1"/>
</dbReference>
<dbReference type="InterPro" id="IPR010401">
    <property type="entry name" value="AGL/Gdb1"/>
</dbReference>
<dbReference type="PROSITE" id="PS51257">
    <property type="entry name" value="PROKAR_LIPOPROTEIN"/>
    <property type="match status" value="1"/>
</dbReference>
<accession>A0A4Y9SSG4</accession>
<feature type="signal peptide" evidence="1">
    <location>
        <begin position="1"/>
        <end position="25"/>
    </location>
</feature>
<dbReference type="PANTHER" id="PTHR10569">
    <property type="entry name" value="GLYCOGEN DEBRANCHING ENZYME"/>
    <property type="match status" value="1"/>
</dbReference>
<feature type="domain" description="Glycogen debranching enzyme C-terminal" evidence="2">
    <location>
        <begin position="267"/>
        <end position="617"/>
    </location>
</feature>
<proteinExistence type="predicted"/>
<reference evidence="3 4" key="1">
    <citation type="submission" date="2019-03" db="EMBL/GenBank/DDBJ databases">
        <title>Draft Genome Sequence of Massilia arenosa sp. nov., a Novel Massilia Species Isolated from a Sandy-loam Maize Soil.</title>
        <authorList>
            <person name="Raths R."/>
            <person name="Peta V."/>
            <person name="Bucking H."/>
        </authorList>
    </citation>
    <scope>NUCLEOTIDE SEQUENCE [LARGE SCALE GENOMIC DNA]</scope>
    <source>
        <strain evidence="3 4">MC02</strain>
    </source>
</reference>
<keyword evidence="4" id="KW-1185">Reference proteome</keyword>
<comment type="caution">
    <text evidence="3">The sequence shown here is derived from an EMBL/GenBank/DDBJ whole genome shotgun (WGS) entry which is preliminary data.</text>
</comment>
<evidence type="ECO:0000259" key="2">
    <source>
        <dbReference type="Pfam" id="PF06202"/>
    </source>
</evidence>
<protein>
    <submittedName>
        <fullName evidence="3">Glycogen debranching protein</fullName>
    </submittedName>
</protein>
<dbReference type="GO" id="GO:0004134">
    <property type="term" value="F:4-alpha-glucanotransferase activity"/>
    <property type="evidence" value="ECO:0007669"/>
    <property type="project" value="InterPro"/>
</dbReference>
<evidence type="ECO:0000256" key="1">
    <source>
        <dbReference type="SAM" id="SignalP"/>
    </source>
</evidence>
<dbReference type="InterPro" id="IPR012341">
    <property type="entry name" value="6hp_glycosidase-like_sf"/>
</dbReference>
<evidence type="ECO:0000313" key="3">
    <source>
        <dbReference type="EMBL" id="TFW29388.1"/>
    </source>
</evidence>
<dbReference type="InterPro" id="IPR032790">
    <property type="entry name" value="GDE_C"/>
</dbReference>
<evidence type="ECO:0000313" key="4">
    <source>
        <dbReference type="Proteomes" id="UP000298438"/>
    </source>
</evidence>
<organism evidence="3 4">
    <name type="scientific">Zemynaea arenosa</name>
    <dbReference type="NCBI Taxonomy" id="2561931"/>
    <lineage>
        <taxon>Bacteria</taxon>
        <taxon>Pseudomonadati</taxon>
        <taxon>Pseudomonadota</taxon>
        <taxon>Betaproteobacteria</taxon>
        <taxon>Burkholderiales</taxon>
        <taxon>Oxalobacteraceae</taxon>
        <taxon>Telluria group</taxon>
        <taxon>Zemynaea</taxon>
    </lineage>
</organism>
<dbReference type="GO" id="GO:0005980">
    <property type="term" value="P:glycogen catabolic process"/>
    <property type="evidence" value="ECO:0007669"/>
    <property type="project" value="InterPro"/>
</dbReference>
<name>A0A4Y9SSG4_9BURK</name>
<dbReference type="GO" id="GO:0004135">
    <property type="term" value="F:amylo-alpha-1,6-glucosidase activity"/>
    <property type="evidence" value="ECO:0007669"/>
    <property type="project" value="InterPro"/>
</dbReference>
<dbReference type="EMBL" id="SPVF01000019">
    <property type="protein sequence ID" value="TFW29388.1"/>
    <property type="molecule type" value="Genomic_DNA"/>
</dbReference>
<gene>
    <name evidence="3" type="ORF">E4L96_01540</name>
</gene>
<sequence length="770" mass="85254">MTLKALALTLALAAALGCASAGAQAGSVPPIDTFFAGMAITVKPGQQQRFVAGDNLDGYFDAFTQSYDRGAGYVMRKGTWLRTYVSYVGLQANDRTRSQESVYPWGHRVAYRNGATEELAVLSHHHALALRVSARKDASLALQPVLTDATLPGVRLPSERPERKEAAITFANGAMALVSDQPFEVEEGLLLRAAAPTRAFTVIAAFAPTAEEALQEARALMQGDPIAAEREKVYADLTRSYLATSDATYNKALNWAKAASRAFEVEEFGQGIWAGLPWFRDNWGRDTFIALPGTLLVSGKFDAAKAVLANFARYQNLVEGDRNYGRIPNRVSADTAIIYNTVDGTPWMLREAVEYIRYTGDQQFAAEMYKLAVPYFKGAMANFMDAQKLLTHDDADTWMDARIEGNLPWSARGPRAVEIQALWYTALQDGAWLARQAGDEAHAREWEDTATQVRANFLKLFWDGQAMADRLRADGSRDLKLRPNQLMLISIPNDDFVPPEVQARITKNAVSGLLYPYGIASLSQDDPYFHPRHENPSFHHKDAAYHNGTVWDWNAGFTVTALDKFGYQDLAWKLTQNLGTQILTLGTLGNMSELLDALPPLKPSGTFAQSWSVAEYARNAYQDYVGFRPDLPANTLRFAPAVPAQWKTFTALLPFGQGEDVAIDYARGQWRMTLHGSAARQVQFDYLNADKSRSRVTFELAPGKSAMFALKKGKPQLDGKPLDAQPALPSFASEIGTLRFVTPKAYRPADFPMLKGRDVLKGIIERNEFR</sequence>
<dbReference type="InterPro" id="IPR008928">
    <property type="entry name" value="6-hairpin_glycosidase_sf"/>
</dbReference>
<dbReference type="Proteomes" id="UP000298438">
    <property type="component" value="Unassembled WGS sequence"/>
</dbReference>
<dbReference type="SUPFAM" id="SSF48208">
    <property type="entry name" value="Six-hairpin glycosidases"/>
    <property type="match status" value="1"/>
</dbReference>
<dbReference type="RefSeq" id="WP_135205483.1">
    <property type="nucleotide sequence ID" value="NZ_SPVF01000019.1"/>
</dbReference>
<dbReference type="OrthoDB" id="9761875at2"/>